<keyword evidence="2 6" id="KW-0812">Transmembrane</keyword>
<dbReference type="InterPro" id="IPR036249">
    <property type="entry name" value="Thioredoxin-like_sf"/>
</dbReference>
<dbReference type="PANTHER" id="PTHR46426:SF1">
    <property type="entry name" value="PROTEIN DISULFIDE-ISOMERASE TMX3"/>
    <property type="match status" value="1"/>
</dbReference>
<dbReference type="InterPro" id="IPR052250">
    <property type="entry name" value="PDI_TMX3"/>
</dbReference>
<evidence type="ECO:0000313" key="10">
    <source>
        <dbReference type="Proteomes" id="UP000053780"/>
    </source>
</evidence>
<dbReference type="InterPro" id="IPR013766">
    <property type="entry name" value="Thioredoxin_domain"/>
</dbReference>
<proteinExistence type="predicted"/>
<comment type="subcellular location">
    <subcellularLocation>
        <location evidence="1">Endoplasmic reticulum membrane</location>
        <topology evidence="1">Single-pass membrane protein</topology>
    </subcellularLocation>
</comment>
<dbReference type="Gene3D" id="3.40.30.10">
    <property type="entry name" value="Glutaredoxin"/>
    <property type="match status" value="2"/>
</dbReference>
<dbReference type="PROSITE" id="PS51352">
    <property type="entry name" value="THIOREDOXIN_2"/>
    <property type="match status" value="1"/>
</dbReference>
<evidence type="ECO:0000256" key="7">
    <source>
        <dbReference type="SAM" id="SignalP"/>
    </source>
</evidence>
<comment type="function">
    <text evidence="5">Probable disulfide isomerase, which participates in the folding of proteins containing disulfide bonds. May act as a dithiol oxidase. Acts as a regulator of endoplasmic reticulum-mitochondria contact sites via its ability to regulate redox signals.</text>
</comment>
<keyword evidence="3 6" id="KW-1133">Transmembrane helix</keyword>
<dbReference type="HOGENOM" id="CLU_042417_0_0_1"/>
<gene>
    <name evidence="9" type="ORF">NAPIS_ORF01117</name>
</gene>
<feature type="signal peptide" evidence="7">
    <location>
        <begin position="1"/>
        <end position="15"/>
    </location>
</feature>
<name>T0MJY9_9MICR</name>
<accession>T0MJY9</accession>
<evidence type="ECO:0000259" key="8">
    <source>
        <dbReference type="PROSITE" id="PS51352"/>
    </source>
</evidence>
<keyword evidence="9" id="KW-0413">Isomerase</keyword>
<feature type="chain" id="PRO_5012361883" evidence="7">
    <location>
        <begin position="16"/>
        <end position="494"/>
    </location>
</feature>
<dbReference type="PANTHER" id="PTHR46426">
    <property type="entry name" value="PROTEIN DISULFIDE-ISOMERASE TMX3"/>
    <property type="match status" value="1"/>
</dbReference>
<feature type="transmembrane region" description="Helical" evidence="6">
    <location>
        <begin position="466"/>
        <end position="485"/>
    </location>
</feature>
<evidence type="ECO:0000256" key="3">
    <source>
        <dbReference type="ARBA" id="ARBA00022989"/>
    </source>
</evidence>
<reference evidence="9 10" key="1">
    <citation type="journal article" date="2013" name="BMC Genomics">
        <title>Genome sequencing and comparative genomics of honey bee microsporidia, Nosema apis reveal novel insights into host-parasite interactions.</title>
        <authorList>
            <person name="Chen Yp."/>
            <person name="Pettis J.S."/>
            <person name="Zhao Y."/>
            <person name="Liu X."/>
            <person name="Tallon L.J."/>
            <person name="Sadzewicz L.D."/>
            <person name="Li R."/>
            <person name="Zheng H."/>
            <person name="Huang S."/>
            <person name="Zhang X."/>
            <person name="Hamilton M.C."/>
            <person name="Pernal S.F."/>
            <person name="Melathopoulos A.P."/>
            <person name="Yan X."/>
            <person name="Evans J.D."/>
        </authorList>
    </citation>
    <scope>NUCLEOTIDE SEQUENCE [LARGE SCALE GENOMIC DNA]</scope>
    <source>
        <strain evidence="9 10">BRL 01</strain>
    </source>
</reference>
<dbReference type="PROSITE" id="PS00194">
    <property type="entry name" value="THIOREDOXIN_1"/>
    <property type="match status" value="1"/>
</dbReference>
<keyword evidence="10" id="KW-1185">Reference proteome</keyword>
<dbReference type="AlphaFoldDB" id="T0MJY9"/>
<evidence type="ECO:0000256" key="2">
    <source>
        <dbReference type="ARBA" id="ARBA00022692"/>
    </source>
</evidence>
<evidence type="ECO:0000256" key="6">
    <source>
        <dbReference type="SAM" id="Phobius"/>
    </source>
</evidence>
<evidence type="ECO:0000256" key="1">
    <source>
        <dbReference type="ARBA" id="ARBA00004389"/>
    </source>
</evidence>
<organism evidence="9 10">
    <name type="scientific">Vairimorpha apis BRL 01</name>
    <dbReference type="NCBI Taxonomy" id="1037528"/>
    <lineage>
        <taxon>Eukaryota</taxon>
        <taxon>Fungi</taxon>
        <taxon>Fungi incertae sedis</taxon>
        <taxon>Microsporidia</taxon>
        <taxon>Nosematidae</taxon>
        <taxon>Vairimorpha</taxon>
    </lineage>
</organism>
<dbReference type="OrthoDB" id="427280at2759"/>
<protein>
    <submittedName>
        <fullName evidence="9">Protein disulfide isomerase</fullName>
    </submittedName>
</protein>
<evidence type="ECO:0000256" key="4">
    <source>
        <dbReference type="ARBA" id="ARBA00023136"/>
    </source>
</evidence>
<sequence length="494" mass="58106">MFMFSFLLISYQVIIEQCGIIEEGLVLTEYYQKWCPACQKLDPLLQELDNRIERNEIDFRIQKVDCTDCECDKNEIKSYPTAILRNFGKEVARFTGYKTWTELTDFITSHTSINKEIFKDFVKAEEEKLHELSSSEMYQGLDGPWIIYFYYKDSSPFENLMLQLQKIYGEKINFAKISYNESKDFITQLNIKSYPAFYGIFNGLSVPYLESLSLDAFSKFCDKLIEPSFKNLKFEEFKLQASLLDFGEPLYLVFYNDLIVANQYFAEYAHKYKYKAKIFKTDDKKLFDIAAIHPTSSKDHDSIDNIIKFGVYKNGRFYEYRGDISNEDEVAAWIFHTHFKYVTEIRNSTFSSIFNGFKPAMILLTQGEELLTEFNHFSADRHLGSPYIDLLFASLDTSIYPNFIPTLLPNLPVPSLIMYDPVKKLFRNKKFTLSKTNFHEKAMETLKLYEKGKLELYPRLKTYKRYYILGLGMLIGLFLLCFTKYTKQTNIKMK</sequence>
<dbReference type="VEuPathDB" id="MicrosporidiaDB:NAPIS_ORF01117"/>
<keyword evidence="4 6" id="KW-0472">Membrane</keyword>
<dbReference type="InterPro" id="IPR017937">
    <property type="entry name" value="Thioredoxin_CS"/>
</dbReference>
<dbReference type="GO" id="GO:0016853">
    <property type="term" value="F:isomerase activity"/>
    <property type="evidence" value="ECO:0007669"/>
    <property type="project" value="UniProtKB-KW"/>
</dbReference>
<evidence type="ECO:0000313" key="9">
    <source>
        <dbReference type="EMBL" id="EQB61305.1"/>
    </source>
</evidence>
<dbReference type="Pfam" id="PF00085">
    <property type="entry name" value="Thioredoxin"/>
    <property type="match status" value="1"/>
</dbReference>
<evidence type="ECO:0000256" key="5">
    <source>
        <dbReference type="ARBA" id="ARBA00045246"/>
    </source>
</evidence>
<dbReference type="SUPFAM" id="SSF52833">
    <property type="entry name" value="Thioredoxin-like"/>
    <property type="match status" value="2"/>
</dbReference>
<dbReference type="GO" id="GO:0005789">
    <property type="term" value="C:endoplasmic reticulum membrane"/>
    <property type="evidence" value="ECO:0007669"/>
    <property type="project" value="UniProtKB-SubCell"/>
</dbReference>
<keyword evidence="7" id="KW-0732">Signal</keyword>
<dbReference type="Proteomes" id="UP000053780">
    <property type="component" value="Unassembled WGS sequence"/>
</dbReference>
<dbReference type="EMBL" id="KE647154">
    <property type="protein sequence ID" value="EQB61305.1"/>
    <property type="molecule type" value="Genomic_DNA"/>
</dbReference>
<feature type="domain" description="Thioredoxin" evidence="8">
    <location>
        <begin position="1"/>
        <end position="112"/>
    </location>
</feature>